<feature type="transmembrane region" description="Helical" evidence="7">
    <location>
        <begin position="38"/>
        <end position="60"/>
    </location>
</feature>
<keyword evidence="6 7" id="KW-0472">Membrane</keyword>
<dbReference type="Pfam" id="PF01891">
    <property type="entry name" value="CbiM"/>
    <property type="match status" value="1"/>
</dbReference>
<evidence type="ECO:0000256" key="5">
    <source>
        <dbReference type="ARBA" id="ARBA00022989"/>
    </source>
</evidence>
<name>A0AAW9Q8E6_9BURK</name>
<feature type="transmembrane region" description="Helical" evidence="7">
    <location>
        <begin position="72"/>
        <end position="95"/>
    </location>
</feature>
<evidence type="ECO:0000256" key="2">
    <source>
        <dbReference type="ARBA" id="ARBA00022448"/>
    </source>
</evidence>
<reference evidence="8 9" key="1">
    <citation type="submission" date="2024-02" db="EMBL/GenBank/DDBJ databases">
        <title>Genome sequence of Aquincola sp. MAHUQ-54.</title>
        <authorList>
            <person name="Huq M.A."/>
        </authorList>
    </citation>
    <scope>NUCLEOTIDE SEQUENCE [LARGE SCALE GENOMIC DNA]</scope>
    <source>
        <strain evidence="8 9">MAHUQ-54</strain>
    </source>
</reference>
<dbReference type="AlphaFoldDB" id="A0AAW9Q8E6"/>
<accession>A0AAW9Q8E6</accession>
<dbReference type="RefSeq" id="WP_332288438.1">
    <property type="nucleotide sequence ID" value="NZ_JAZIBG010000017.1"/>
</dbReference>
<evidence type="ECO:0000256" key="6">
    <source>
        <dbReference type="ARBA" id="ARBA00023136"/>
    </source>
</evidence>
<dbReference type="InterPro" id="IPR002751">
    <property type="entry name" value="CbiM/NikMN"/>
</dbReference>
<comment type="subcellular location">
    <subcellularLocation>
        <location evidence="1">Cell membrane</location>
        <topology evidence="1">Multi-pass membrane protein</topology>
    </subcellularLocation>
</comment>
<keyword evidence="4 7" id="KW-0812">Transmembrane</keyword>
<evidence type="ECO:0000313" key="8">
    <source>
        <dbReference type="EMBL" id="MEF7613500.1"/>
    </source>
</evidence>
<evidence type="ECO:0000256" key="1">
    <source>
        <dbReference type="ARBA" id="ARBA00004651"/>
    </source>
</evidence>
<dbReference type="EMBL" id="JAZIBG010000017">
    <property type="protein sequence ID" value="MEF7613500.1"/>
    <property type="molecule type" value="Genomic_DNA"/>
</dbReference>
<organism evidence="8 9">
    <name type="scientific">Aquincola agrisoli</name>
    <dbReference type="NCBI Taxonomy" id="3119538"/>
    <lineage>
        <taxon>Bacteria</taxon>
        <taxon>Pseudomonadati</taxon>
        <taxon>Pseudomonadota</taxon>
        <taxon>Betaproteobacteria</taxon>
        <taxon>Burkholderiales</taxon>
        <taxon>Sphaerotilaceae</taxon>
        <taxon>Aquincola</taxon>
    </lineage>
</organism>
<feature type="transmembrane region" description="Helical" evidence="7">
    <location>
        <begin position="12"/>
        <end position="32"/>
    </location>
</feature>
<evidence type="ECO:0000313" key="9">
    <source>
        <dbReference type="Proteomes" id="UP001336250"/>
    </source>
</evidence>
<evidence type="ECO:0000256" key="3">
    <source>
        <dbReference type="ARBA" id="ARBA00022475"/>
    </source>
</evidence>
<proteinExistence type="predicted"/>
<dbReference type="GO" id="GO:0005886">
    <property type="term" value="C:plasma membrane"/>
    <property type="evidence" value="ECO:0007669"/>
    <property type="project" value="UniProtKB-SubCell"/>
</dbReference>
<evidence type="ECO:0000256" key="4">
    <source>
        <dbReference type="ARBA" id="ARBA00022692"/>
    </source>
</evidence>
<keyword evidence="3" id="KW-1003">Cell membrane</keyword>
<dbReference type="Gene3D" id="1.10.1760.20">
    <property type="match status" value="1"/>
</dbReference>
<keyword evidence="5 7" id="KW-1133">Transmembrane helix</keyword>
<evidence type="ECO:0000256" key="7">
    <source>
        <dbReference type="SAM" id="Phobius"/>
    </source>
</evidence>
<dbReference type="Proteomes" id="UP001336250">
    <property type="component" value="Unassembled WGS sequence"/>
</dbReference>
<keyword evidence="9" id="KW-1185">Reference proteome</keyword>
<feature type="transmembrane region" description="Helical" evidence="7">
    <location>
        <begin position="101"/>
        <end position="119"/>
    </location>
</feature>
<protein>
    <submittedName>
        <fullName evidence="8">Energy-coupling factor ABC transporter permease</fullName>
    </submittedName>
</protein>
<feature type="transmembrane region" description="Helical" evidence="7">
    <location>
        <begin position="140"/>
        <end position="156"/>
    </location>
</feature>
<keyword evidence="2" id="KW-0813">Transport</keyword>
<feature type="transmembrane region" description="Helical" evidence="7">
    <location>
        <begin position="168"/>
        <end position="188"/>
    </location>
</feature>
<dbReference type="GO" id="GO:0000041">
    <property type="term" value="P:transition metal ion transport"/>
    <property type="evidence" value="ECO:0007669"/>
    <property type="project" value="InterPro"/>
</dbReference>
<gene>
    <name evidence="8" type="ORF">V4F39_06210</name>
</gene>
<comment type="caution">
    <text evidence="8">The sequence shown here is derived from an EMBL/GenBank/DDBJ whole genome shotgun (WGS) entry which is preliminary data.</text>
</comment>
<sequence length="212" mass="22583">MHIEPGMLASPKILGANIAAAGLLLCYAPALLKRPALWLRTLLAAAFFSVFMQSFHMPVGPSELHFVGAMPIYLTLGFLPTLFGFALGLLMQGLLFEPQDLVHLAVNSLSLMVPLIALHHTLGKRIAAPAGIKTILQLDAAYYAGVAAMVGFWLLIGEDATALADWAAFAASYGGVVLLEPVFTVLVCKGVAAVRHARWARACFDERLTAAA</sequence>